<reference evidence="3 4" key="1">
    <citation type="submission" date="2014-11" db="EMBL/GenBank/DDBJ databases">
        <title>Genetic blueprint of the zoonotic pathogen Toxocara canis.</title>
        <authorList>
            <person name="Zhu X.-Q."/>
            <person name="Korhonen P.K."/>
            <person name="Cai H."/>
            <person name="Young N.D."/>
            <person name="Nejsum P."/>
            <person name="von Samson-Himmelstjerna G."/>
            <person name="Boag P.R."/>
            <person name="Tan P."/>
            <person name="Li Q."/>
            <person name="Min J."/>
            <person name="Yang Y."/>
            <person name="Wang X."/>
            <person name="Fang X."/>
            <person name="Hall R.S."/>
            <person name="Hofmann A."/>
            <person name="Sternberg P.W."/>
            <person name="Jex A.R."/>
            <person name="Gasser R.B."/>
        </authorList>
    </citation>
    <scope>NUCLEOTIDE SEQUENCE [LARGE SCALE GENOMIC DNA]</scope>
    <source>
        <strain evidence="3">PN_DK_2014</strain>
    </source>
</reference>
<feature type="chain" id="PRO_5002095643" description="SXP/RAL-2 family protein Ani s 5-like cation-binding domain-containing protein" evidence="1">
    <location>
        <begin position="23"/>
        <end position="183"/>
    </location>
</feature>
<dbReference type="InterPro" id="IPR052823">
    <property type="entry name" value="SXP/RAL-2_related"/>
</dbReference>
<dbReference type="AlphaFoldDB" id="A0A0B2UNU1"/>
<evidence type="ECO:0000313" key="3">
    <source>
        <dbReference type="EMBL" id="KHN72656.1"/>
    </source>
</evidence>
<dbReference type="Proteomes" id="UP000031036">
    <property type="component" value="Unassembled WGS sequence"/>
</dbReference>
<feature type="signal peptide" evidence="1">
    <location>
        <begin position="1"/>
        <end position="22"/>
    </location>
</feature>
<comment type="caution">
    <text evidence="3">The sequence shown here is derived from an EMBL/GenBank/DDBJ whole genome shotgun (WGS) entry which is preliminary data.</text>
</comment>
<dbReference type="OrthoDB" id="5867022at2759"/>
<dbReference type="EMBL" id="JPKZ01003226">
    <property type="protein sequence ID" value="KHN72656.1"/>
    <property type="molecule type" value="Genomic_DNA"/>
</dbReference>
<evidence type="ECO:0000256" key="1">
    <source>
        <dbReference type="SAM" id="SignalP"/>
    </source>
</evidence>
<dbReference type="InterPro" id="IPR003677">
    <property type="entry name" value="ANIS5_cation-bd"/>
</dbReference>
<proteinExistence type="predicted"/>
<accession>A0A0B2UNU1</accession>
<gene>
    <name evidence="3" type="ORF">Tcan_13100</name>
</gene>
<evidence type="ECO:0000259" key="2">
    <source>
        <dbReference type="Pfam" id="PF02520"/>
    </source>
</evidence>
<name>A0A0B2UNU1_TOXCA</name>
<dbReference type="Pfam" id="PF02520">
    <property type="entry name" value="ANIS5_cation-bd"/>
    <property type="match status" value="1"/>
</dbReference>
<keyword evidence="1" id="KW-0732">Signal</keyword>
<evidence type="ECO:0000313" key="4">
    <source>
        <dbReference type="Proteomes" id="UP000031036"/>
    </source>
</evidence>
<dbReference type="PANTHER" id="PTHR21593:SF36">
    <property type="entry name" value="DUF148 DOMAIN-CONTAINING PROTEIN-RELATED"/>
    <property type="match status" value="1"/>
</dbReference>
<organism evidence="3 4">
    <name type="scientific">Toxocara canis</name>
    <name type="common">Canine roundworm</name>
    <dbReference type="NCBI Taxonomy" id="6265"/>
    <lineage>
        <taxon>Eukaryota</taxon>
        <taxon>Metazoa</taxon>
        <taxon>Ecdysozoa</taxon>
        <taxon>Nematoda</taxon>
        <taxon>Chromadorea</taxon>
        <taxon>Rhabditida</taxon>
        <taxon>Spirurina</taxon>
        <taxon>Ascaridomorpha</taxon>
        <taxon>Ascaridoidea</taxon>
        <taxon>Toxocaridae</taxon>
        <taxon>Toxocara</taxon>
    </lineage>
</organism>
<dbReference type="PANTHER" id="PTHR21593">
    <property type="entry name" value="PRION-LIKE- Q/N-RICH -DOMAIN-BEARING PROTEIN PROTEIN"/>
    <property type="match status" value="1"/>
</dbReference>
<keyword evidence="4" id="KW-1185">Reference proteome</keyword>
<protein>
    <recommendedName>
        <fullName evidence="2">SXP/RAL-2 family protein Ani s 5-like cation-binding domain-containing protein</fullName>
    </recommendedName>
</protein>
<sequence length="183" mass="21071">MSAVRLLKDLFLLMLAIIETLAQSVENQPFSQEVPSEQFFGRQQPPLPPFLYNATIESRRQFFSIAYNPNYTVAEIKSQLEQWANDQPKDVQDAYNQQLNMQKQMEAMLTEERQKLVDALPADAREVAAKLDAIRDNLQLTPIQQMKQVSQILQGTSASVRAQLDRVDEQLGQMLQQQQFKEQ</sequence>
<feature type="domain" description="SXP/RAL-2 family protein Ani s 5-like cation-binding" evidence="2">
    <location>
        <begin position="57"/>
        <end position="159"/>
    </location>
</feature>